<organism evidence="1 2">
    <name type="scientific">Plectus sambesii</name>
    <dbReference type="NCBI Taxonomy" id="2011161"/>
    <lineage>
        <taxon>Eukaryota</taxon>
        <taxon>Metazoa</taxon>
        <taxon>Ecdysozoa</taxon>
        <taxon>Nematoda</taxon>
        <taxon>Chromadorea</taxon>
        <taxon>Plectida</taxon>
        <taxon>Plectina</taxon>
        <taxon>Plectoidea</taxon>
        <taxon>Plectidae</taxon>
        <taxon>Plectus</taxon>
    </lineage>
</organism>
<evidence type="ECO:0000313" key="1">
    <source>
        <dbReference type="Proteomes" id="UP000887566"/>
    </source>
</evidence>
<name>A0A914UZ73_9BILA</name>
<keyword evidence="1" id="KW-1185">Reference proteome</keyword>
<sequence length="159" mass="16852">MTGRRSWAACGFVCNGGKSWKGLRRGPVGQSCPGQTRAGKTARSWSTARLRALLSGQRLLAAGGGQLLRALKIAHRGGAADRAVVAVDRRQTRHALVVGVEEATRPALRRPTGSSAVDCLAGVRSEPPPTLLTRFRSTLRARRSSRGSLFLSVGIAHCS</sequence>
<proteinExistence type="predicted"/>
<accession>A0A914UZ73</accession>
<dbReference type="Proteomes" id="UP000887566">
    <property type="component" value="Unplaced"/>
</dbReference>
<protein>
    <submittedName>
        <fullName evidence="2">Uncharacterized protein</fullName>
    </submittedName>
</protein>
<dbReference type="AlphaFoldDB" id="A0A914UZ73"/>
<evidence type="ECO:0000313" key="2">
    <source>
        <dbReference type="WBParaSite" id="PSAMB.scaffold132size74629.g2713.t1"/>
    </source>
</evidence>
<reference evidence="2" key="1">
    <citation type="submission" date="2022-11" db="UniProtKB">
        <authorList>
            <consortium name="WormBaseParasite"/>
        </authorList>
    </citation>
    <scope>IDENTIFICATION</scope>
</reference>
<dbReference type="WBParaSite" id="PSAMB.scaffold132size74629.g2713.t1">
    <property type="protein sequence ID" value="PSAMB.scaffold132size74629.g2713.t1"/>
    <property type="gene ID" value="PSAMB.scaffold132size74629.g2713"/>
</dbReference>